<dbReference type="PANTHER" id="PTHR28581">
    <property type="entry name" value="CONSORTIN"/>
    <property type="match status" value="1"/>
</dbReference>
<dbReference type="Proteomes" id="UP000826234">
    <property type="component" value="Unassembled WGS sequence"/>
</dbReference>
<evidence type="ECO:0000259" key="3">
    <source>
        <dbReference type="Pfam" id="PF15281"/>
    </source>
</evidence>
<evidence type="ECO:0000256" key="1">
    <source>
        <dbReference type="SAM" id="MobiDB-lite"/>
    </source>
</evidence>
<protein>
    <recommendedName>
        <fullName evidence="7">Consortin</fullName>
    </recommendedName>
</protein>
<dbReference type="Pfam" id="PF22883">
    <property type="entry name" value="Consortin_N"/>
    <property type="match status" value="1"/>
</dbReference>
<keyword evidence="2" id="KW-0812">Transmembrane</keyword>
<feature type="region of interest" description="Disordered" evidence="1">
    <location>
        <begin position="293"/>
        <end position="329"/>
    </location>
</feature>
<keyword evidence="6" id="KW-1185">Reference proteome</keyword>
<evidence type="ECO:0008006" key="7">
    <source>
        <dbReference type="Google" id="ProtNLM"/>
    </source>
</evidence>
<feature type="compositionally biased region" description="Polar residues" evidence="1">
    <location>
        <begin position="32"/>
        <end position="45"/>
    </location>
</feature>
<feature type="compositionally biased region" description="Polar residues" evidence="1">
    <location>
        <begin position="296"/>
        <end position="305"/>
    </location>
</feature>
<reference evidence="5 6" key="1">
    <citation type="journal article" date="2022" name="Gigascience">
        <title>A chromosome-level genome assembly and annotation of the desert horned lizard, Phrynosoma platyrhinos, provides insight into chromosomal rearrangements among reptiles.</title>
        <authorList>
            <person name="Koochekian N."/>
            <person name="Ascanio A."/>
            <person name="Farleigh K."/>
            <person name="Card D.C."/>
            <person name="Schield D.R."/>
            <person name="Castoe T.A."/>
            <person name="Jezkova T."/>
        </authorList>
    </citation>
    <scope>NUCLEOTIDE SEQUENCE [LARGE SCALE GENOMIC DNA]</scope>
    <source>
        <strain evidence="5">NK-2021</strain>
    </source>
</reference>
<feature type="domain" description="Consortin C-terminal" evidence="3">
    <location>
        <begin position="589"/>
        <end position="699"/>
    </location>
</feature>
<evidence type="ECO:0000313" key="6">
    <source>
        <dbReference type="Proteomes" id="UP000826234"/>
    </source>
</evidence>
<gene>
    <name evidence="5" type="ORF">JD844_024937</name>
</gene>
<organism evidence="5 6">
    <name type="scientific">Phrynosoma platyrhinos</name>
    <name type="common">Desert horned lizard</name>
    <dbReference type="NCBI Taxonomy" id="52577"/>
    <lineage>
        <taxon>Eukaryota</taxon>
        <taxon>Metazoa</taxon>
        <taxon>Chordata</taxon>
        <taxon>Craniata</taxon>
        <taxon>Vertebrata</taxon>
        <taxon>Euteleostomi</taxon>
        <taxon>Lepidosauria</taxon>
        <taxon>Squamata</taxon>
        <taxon>Bifurcata</taxon>
        <taxon>Unidentata</taxon>
        <taxon>Episquamata</taxon>
        <taxon>Toxicofera</taxon>
        <taxon>Iguania</taxon>
        <taxon>Phrynosomatidae</taxon>
        <taxon>Phrynosomatinae</taxon>
        <taxon>Phrynosoma</taxon>
    </lineage>
</organism>
<accession>A0ABQ7SZ10</accession>
<dbReference type="Pfam" id="PF15281">
    <property type="entry name" value="Consortin_C"/>
    <property type="match status" value="1"/>
</dbReference>
<evidence type="ECO:0000313" key="5">
    <source>
        <dbReference type="EMBL" id="KAH0622543.1"/>
    </source>
</evidence>
<feature type="compositionally biased region" description="Polar residues" evidence="1">
    <location>
        <begin position="64"/>
        <end position="78"/>
    </location>
</feature>
<proteinExistence type="predicted"/>
<feature type="domain" description="Consortin N-terminal" evidence="4">
    <location>
        <begin position="168"/>
        <end position="223"/>
    </location>
</feature>
<sequence>MDDRESPTNDLQLNLQELPHTDTHVEKIKKCLTSSPDENENQFNSSKHDVLNNRDNTMGRVEQDSINNNEDSGDYTSRCQEDENDKPSRSFTADELLIVEKCVSEKKNPRKTQNFSSEAKQEKTVTAAAAHAYDEDENKMNANSSQNDPNQTLQAIFSLLREEFEQMDSRLLPLYLHQIAETYFQDGEFFQSDEKAMKFIQLERLYHEQLLANLSSIQQQWEKKWKTTELSEAPDLKNSAKGLNDEELDKLAELCTSHQEPLLSRSKLISKEKSLRHESLIGLMVSEDLKERNVAANDSDTQTWSGIGPKEENHHKESKRRESLHSKSHYMLQERAGHRLAVEKDHMEKEYCIADSTQEPPTQSTGKLSTPQSGCLSSRDASEDDSRQLREEQFSEDVAEIEAAAEEPAAECSCKPMVDTLVVTDAVDILPDLISTDENVLSERNLLGSIVTPSHQLKSSILSKEQQLDYENDRNSVQGKTSDISGDRCAESSIPEQTCATREGIQEKATVLEEESESEGPEDFFDRFLNGSVKDREESLKYLESQRDSEISTYILPDQALYSSSDGFSLDESFSSLDELAKRIEIAETVPTEGLVSILKKRDDTEGKAFAQIQQRQSKRRVRFQEMDDTLDQEEVGGGSCILLILLCIATVFLSIGGTALYCTFGDAKSPVCTEFATNVDFYYTRILQGLEELKHWISFS</sequence>
<evidence type="ECO:0000259" key="4">
    <source>
        <dbReference type="Pfam" id="PF22883"/>
    </source>
</evidence>
<dbReference type="EMBL" id="JAIPUX010003289">
    <property type="protein sequence ID" value="KAH0622543.1"/>
    <property type="molecule type" value="Genomic_DNA"/>
</dbReference>
<feature type="transmembrane region" description="Helical" evidence="2">
    <location>
        <begin position="642"/>
        <end position="662"/>
    </location>
</feature>
<feature type="region of interest" description="Disordered" evidence="1">
    <location>
        <begin position="1"/>
        <end position="89"/>
    </location>
</feature>
<keyword evidence="2" id="KW-0472">Membrane</keyword>
<comment type="caution">
    <text evidence="5">The sequence shown here is derived from an EMBL/GenBank/DDBJ whole genome shotgun (WGS) entry which is preliminary data.</text>
</comment>
<name>A0ABQ7SZ10_PHRPL</name>
<feature type="compositionally biased region" description="Basic and acidic residues" evidence="1">
    <location>
        <begin position="380"/>
        <end position="393"/>
    </location>
</feature>
<dbReference type="InterPro" id="IPR042318">
    <property type="entry name" value="Consortin"/>
</dbReference>
<dbReference type="PANTHER" id="PTHR28581:SF1">
    <property type="entry name" value="CONSORTIN"/>
    <property type="match status" value="1"/>
</dbReference>
<keyword evidence="2" id="KW-1133">Transmembrane helix</keyword>
<dbReference type="InterPro" id="IPR028129">
    <property type="entry name" value="Consortin_C"/>
</dbReference>
<feature type="compositionally biased region" description="Basic and acidic residues" evidence="1">
    <location>
        <begin position="309"/>
        <end position="325"/>
    </location>
</feature>
<evidence type="ECO:0000256" key="2">
    <source>
        <dbReference type="SAM" id="Phobius"/>
    </source>
</evidence>
<feature type="compositionally biased region" description="Basic and acidic residues" evidence="1">
    <location>
        <begin position="79"/>
        <end position="88"/>
    </location>
</feature>
<feature type="compositionally biased region" description="Basic and acidic residues" evidence="1">
    <location>
        <begin position="19"/>
        <end position="29"/>
    </location>
</feature>
<dbReference type="InterPro" id="IPR054132">
    <property type="entry name" value="Consortin_N"/>
</dbReference>
<feature type="region of interest" description="Disordered" evidence="1">
    <location>
        <begin position="355"/>
        <end position="393"/>
    </location>
</feature>
<feature type="compositionally biased region" description="Polar residues" evidence="1">
    <location>
        <begin position="355"/>
        <end position="376"/>
    </location>
</feature>